<dbReference type="InterPro" id="IPR027879">
    <property type="entry name" value="DUF4649"/>
</dbReference>
<comment type="caution">
    <text evidence="1">The sequence shown here is derived from an EMBL/GenBank/DDBJ whole genome shotgun (WGS) entry which is preliminary data.</text>
</comment>
<dbReference type="RefSeq" id="WP_045762950.1">
    <property type="nucleotide sequence ID" value="NZ_JYOV01000010.1"/>
</dbReference>
<reference evidence="1 2" key="1">
    <citation type="submission" date="2015-02" db="EMBL/GenBank/DDBJ databases">
        <title>Evolution of amylase-binding proteins of oral streptococcal species.</title>
        <authorList>
            <person name="Haase E.M."/>
        </authorList>
    </citation>
    <scope>NUCLEOTIDE SEQUENCE [LARGE SCALE GENOMIC DNA]</scope>
    <source>
        <strain evidence="1 2">UC6950A</strain>
    </source>
</reference>
<gene>
    <name evidence="1" type="ORF">TZ96_00747</name>
</gene>
<dbReference type="Proteomes" id="UP000033405">
    <property type="component" value="Unassembled WGS sequence"/>
</dbReference>
<dbReference type="PATRIC" id="fig|28037.218.peg.717"/>
<dbReference type="EMBL" id="JYOV01000010">
    <property type="protein sequence ID" value="KJU93842.1"/>
    <property type="molecule type" value="Genomic_DNA"/>
</dbReference>
<organism evidence="1 2">
    <name type="scientific">Streptococcus infantis</name>
    <dbReference type="NCBI Taxonomy" id="68892"/>
    <lineage>
        <taxon>Bacteria</taxon>
        <taxon>Bacillati</taxon>
        <taxon>Bacillota</taxon>
        <taxon>Bacilli</taxon>
        <taxon>Lactobacillales</taxon>
        <taxon>Streptococcaceae</taxon>
        <taxon>Streptococcus</taxon>
    </lineage>
</organism>
<name>A0A0F3HIH0_9STRE</name>
<dbReference type="AlphaFoldDB" id="A0A0F3HIH0"/>
<dbReference type="Pfam" id="PF15507">
    <property type="entry name" value="DUF4649"/>
    <property type="match status" value="1"/>
</dbReference>
<evidence type="ECO:0000313" key="1">
    <source>
        <dbReference type="EMBL" id="KJU93842.1"/>
    </source>
</evidence>
<evidence type="ECO:0000313" key="2">
    <source>
        <dbReference type="Proteomes" id="UP000033405"/>
    </source>
</evidence>
<accession>A0A0F3HIH0</accession>
<sequence>MFRLNYKDAYQVDRLLEYEDYEALMLSLSGCVTLPDTTVITSLTYKGEEIYQGLLGDLYRFLFHYDFTKIN</sequence>
<proteinExistence type="predicted"/>
<evidence type="ECO:0008006" key="3">
    <source>
        <dbReference type="Google" id="ProtNLM"/>
    </source>
</evidence>
<dbReference type="Gene3D" id="3.30.1490.390">
    <property type="match status" value="1"/>
</dbReference>
<protein>
    <recommendedName>
        <fullName evidence="3">DUF4649 domain-containing protein</fullName>
    </recommendedName>
</protein>